<comment type="caution">
    <text evidence="1">The sequence shown here is derived from an EMBL/GenBank/DDBJ whole genome shotgun (WGS) entry which is preliminary data.</text>
</comment>
<dbReference type="Proteomes" id="UP000461730">
    <property type="component" value="Unassembled WGS sequence"/>
</dbReference>
<keyword evidence="2" id="KW-1185">Reference proteome</keyword>
<sequence>MFFPPAILLQILMWDVTVVPLLALPQITHYIMDGFIWKIKQEEFKWSNEI</sequence>
<dbReference type="EMBL" id="WRXN01000011">
    <property type="protein sequence ID" value="MVT11033.1"/>
    <property type="molecule type" value="Genomic_DNA"/>
</dbReference>
<gene>
    <name evidence="1" type="ORF">GO493_22385</name>
</gene>
<reference evidence="1 2" key="1">
    <citation type="submission" date="2019-12" db="EMBL/GenBank/DDBJ databases">
        <title>Chitinophaga sp. strain ysch24 (GDMCC 1.1355), whole genome shotgun sequence.</title>
        <authorList>
            <person name="Zhang X."/>
        </authorList>
    </citation>
    <scope>NUCLEOTIDE SEQUENCE [LARGE SCALE GENOMIC DNA]</scope>
    <source>
        <strain evidence="2">ysch24</strain>
    </source>
</reference>
<dbReference type="RefSeq" id="WP_157308458.1">
    <property type="nucleotide sequence ID" value="NZ_WRXN01000011.1"/>
</dbReference>
<protein>
    <submittedName>
        <fullName evidence="1">Uncharacterized protein</fullName>
    </submittedName>
</protein>
<evidence type="ECO:0000313" key="1">
    <source>
        <dbReference type="EMBL" id="MVT11033.1"/>
    </source>
</evidence>
<proteinExistence type="predicted"/>
<name>A0A7K1U9L2_9BACT</name>
<accession>A0A7K1U9L2</accession>
<evidence type="ECO:0000313" key="2">
    <source>
        <dbReference type="Proteomes" id="UP000461730"/>
    </source>
</evidence>
<organism evidence="1 2">
    <name type="scientific">Chitinophaga tropicalis</name>
    <dbReference type="NCBI Taxonomy" id="2683588"/>
    <lineage>
        <taxon>Bacteria</taxon>
        <taxon>Pseudomonadati</taxon>
        <taxon>Bacteroidota</taxon>
        <taxon>Chitinophagia</taxon>
        <taxon>Chitinophagales</taxon>
        <taxon>Chitinophagaceae</taxon>
        <taxon>Chitinophaga</taxon>
    </lineage>
</organism>
<dbReference type="AlphaFoldDB" id="A0A7K1U9L2"/>